<comment type="caution">
    <text evidence="2">The sequence shown here is derived from an EMBL/GenBank/DDBJ whole genome shotgun (WGS) entry which is preliminary data.</text>
</comment>
<keyword evidence="3" id="KW-1185">Reference proteome</keyword>
<dbReference type="InterPro" id="IPR016181">
    <property type="entry name" value="Acyl_CoA_acyltransferase"/>
</dbReference>
<dbReference type="EMBL" id="BAABKB010000004">
    <property type="protein sequence ID" value="GAA5005915.1"/>
    <property type="molecule type" value="Genomic_DNA"/>
</dbReference>
<dbReference type="SUPFAM" id="SSF55729">
    <property type="entry name" value="Acyl-CoA N-acyltransferases (Nat)"/>
    <property type="match status" value="1"/>
</dbReference>
<dbReference type="PROSITE" id="PS51186">
    <property type="entry name" value="GNAT"/>
    <property type="match status" value="1"/>
</dbReference>
<accession>A0ABP9IRK4</accession>
<dbReference type="Gene3D" id="3.40.630.30">
    <property type="match status" value="1"/>
</dbReference>
<name>A0ABP9IRK4_9ACTN</name>
<evidence type="ECO:0000259" key="1">
    <source>
        <dbReference type="PROSITE" id="PS51186"/>
    </source>
</evidence>
<dbReference type="InterPro" id="IPR000182">
    <property type="entry name" value="GNAT_dom"/>
</dbReference>
<organism evidence="2 3">
    <name type="scientific">Streptomyces siamensis</name>
    <dbReference type="NCBI Taxonomy" id="1274986"/>
    <lineage>
        <taxon>Bacteria</taxon>
        <taxon>Bacillati</taxon>
        <taxon>Actinomycetota</taxon>
        <taxon>Actinomycetes</taxon>
        <taxon>Kitasatosporales</taxon>
        <taxon>Streptomycetaceae</taxon>
        <taxon>Streptomyces</taxon>
    </lineage>
</organism>
<sequence length="218" mass="23838">MEPQPFIRAYRPTDRADVAHVCVSTADLGGDSRALYPDEELMPSLFAEPYCHLEPELAFVLDDGHGRVVGYVVGTADTDVFVRAFRDKWIPRVVDRYPAPTAPPGTPSEEMIALLHAPERMLVPELADHPAHLHIDLLPDFQRRGHGRALMATFLAALYDRGVPAVHLGMVTANVAARAFYDRLGFHEIDVPDPGPLTYLGRSTAVRSTAPGAAPTVP</sequence>
<dbReference type="PANTHER" id="PTHR13170:SF16">
    <property type="entry name" value="PROTEIN O-GLCNACASE"/>
    <property type="match status" value="1"/>
</dbReference>
<dbReference type="InterPro" id="IPR051822">
    <property type="entry name" value="Glycosyl_Hydrolase_84"/>
</dbReference>
<gene>
    <name evidence="2" type="ORF">GCM10023335_23120</name>
</gene>
<proteinExistence type="predicted"/>
<dbReference type="PANTHER" id="PTHR13170">
    <property type="entry name" value="O-GLCNACASE"/>
    <property type="match status" value="1"/>
</dbReference>
<dbReference type="Proteomes" id="UP001501759">
    <property type="component" value="Unassembled WGS sequence"/>
</dbReference>
<evidence type="ECO:0000313" key="2">
    <source>
        <dbReference type="EMBL" id="GAA5005915.1"/>
    </source>
</evidence>
<protein>
    <submittedName>
        <fullName evidence="2">N-acetyltransferase</fullName>
    </submittedName>
</protein>
<evidence type="ECO:0000313" key="3">
    <source>
        <dbReference type="Proteomes" id="UP001501759"/>
    </source>
</evidence>
<feature type="domain" description="N-acetyltransferase" evidence="1">
    <location>
        <begin position="5"/>
        <end position="206"/>
    </location>
</feature>
<dbReference type="Pfam" id="PF00583">
    <property type="entry name" value="Acetyltransf_1"/>
    <property type="match status" value="1"/>
</dbReference>
<dbReference type="CDD" id="cd04301">
    <property type="entry name" value="NAT_SF"/>
    <property type="match status" value="1"/>
</dbReference>
<dbReference type="RefSeq" id="WP_345645735.1">
    <property type="nucleotide sequence ID" value="NZ_BAABKB010000004.1"/>
</dbReference>
<reference evidence="3" key="1">
    <citation type="journal article" date="2019" name="Int. J. Syst. Evol. Microbiol.">
        <title>The Global Catalogue of Microorganisms (GCM) 10K type strain sequencing project: providing services to taxonomists for standard genome sequencing and annotation.</title>
        <authorList>
            <consortium name="The Broad Institute Genomics Platform"/>
            <consortium name="The Broad Institute Genome Sequencing Center for Infectious Disease"/>
            <person name="Wu L."/>
            <person name="Ma J."/>
        </authorList>
    </citation>
    <scope>NUCLEOTIDE SEQUENCE [LARGE SCALE GENOMIC DNA]</scope>
    <source>
        <strain evidence="3">JCM 18409</strain>
    </source>
</reference>